<accession>A0A5F9CAA8</accession>
<dbReference type="AlphaFoldDB" id="A0A5F9CAA8"/>
<feature type="compositionally biased region" description="Basic and acidic residues" evidence="5">
    <location>
        <begin position="400"/>
        <end position="409"/>
    </location>
</feature>
<reference evidence="7" key="2">
    <citation type="submission" date="2025-08" db="UniProtKB">
        <authorList>
            <consortium name="Ensembl"/>
        </authorList>
    </citation>
    <scope>IDENTIFICATION</scope>
    <source>
        <strain evidence="7">Thorbecke</strain>
    </source>
</reference>
<organism evidence="7 8">
    <name type="scientific">Oryctolagus cuniculus</name>
    <name type="common">Rabbit</name>
    <dbReference type="NCBI Taxonomy" id="9986"/>
    <lineage>
        <taxon>Eukaryota</taxon>
        <taxon>Metazoa</taxon>
        <taxon>Chordata</taxon>
        <taxon>Craniata</taxon>
        <taxon>Vertebrata</taxon>
        <taxon>Euteleostomi</taxon>
        <taxon>Mammalia</taxon>
        <taxon>Eutheria</taxon>
        <taxon>Euarchontoglires</taxon>
        <taxon>Glires</taxon>
        <taxon>Lagomorpha</taxon>
        <taxon>Leporidae</taxon>
        <taxon>Oryctolagus</taxon>
    </lineage>
</organism>
<dbReference type="GO" id="GO:0004674">
    <property type="term" value="F:protein serine/threonine kinase activity"/>
    <property type="evidence" value="ECO:0007669"/>
    <property type="project" value="UniProtKB-KW"/>
</dbReference>
<feature type="domain" description="Protein kinase" evidence="6">
    <location>
        <begin position="13"/>
        <end position="416"/>
    </location>
</feature>
<keyword evidence="4" id="KW-0418">Kinase</keyword>
<keyword evidence="4" id="KW-0723">Serine/threonine-protein kinase</keyword>
<dbReference type="InterPro" id="IPR008271">
    <property type="entry name" value="Ser/Thr_kinase_AS"/>
</dbReference>
<dbReference type="Ensembl" id="ENSOCUT00000045797.1">
    <property type="protein sequence ID" value="ENSOCUP00000030439.1"/>
    <property type="gene ID" value="ENSOCUG00000025860.3"/>
</dbReference>
<sequence length="416" mass="45350">WPLCEISQGTQNFSKELKIGEGGFGCVYRAVMRKTVYAVKRLKEDADLEWSAVRQSFLTEVEQLSRFRHPNIVDFAGYCAESGFYCLVYGFLPNGSLEDCLHFQTQDRSPLSWPQRLDVLLGTARAVQFLHRHSPSLIHGDIKSSNVLLDERLTPKLGDFGLARFSRFAGASPGQSSTVARTRTVRGTLAYLPEEYIKTGRLAVDTDTFSFGVVVLETMAGQRAMRTYGARTKYLVYEMLEKLQTAEASAEPEAAGRSPPSPQENSYVSTGSAQSRGSPWQPPTQNAERPQRGANQPVESDESVCGLSAALHSWRLAPSSCTQGGAAGQSSWGSSPSLQPTAVEGSPLGSSTSSSSSSEPPQIIINPARQKMVHKLALYEDGVLDSLQLLSSSSVPGLGLEREDRRGPEESDEFQS</sequence>
<feature type="binding site" evidence="3">
    <location>
        <position position="40"/>
    </location>
    <ligand>
        <name>ATP</name>
        <dbReference type="ChEBI" id="CHEBI:30616"/>
    </ligand>
</feature>
<dbReference type="InterPro" id="IPR000719">
    <property type="entry name" value="Prot_kinase_dom"/>
</dbReference>
<dbReference type="PANTHER" id="PTHR47989">
    <property type="entry name" value="OS01G0750732 PROTEIN"/>
    <property type="match status" value="1"/>
</dbReference>
<dbReference type="PROSITE" id="PS50011">
    <property type="entry name" value="PROTEIN_KINASE_DOM"/>
    <property type="match status" value="1"/>
</dbReference>
<comment type="similarity">
    <text evidence="4">Belongs to the protein kinase superfamily.</text>
</comment>
<keyword evidence="4" id="KW-0808">Transferase</keyword>
<keyword evidence="1 3" id="KW-0547">Nucleotide-binding</keyword>
<dbReference type="Proteomes" id="UP000001811">
    <property type="component" value="Unplaced"/>
</dbReference>
<name>A0A5F9CAA8_RABIT</name>
<dbReference type="Bgee" id="ENSOCUG00000025860">
    <property type="expression patterns" value="Expressed in smooth muscle tissue and 19 other cell types or tissues"/>
</dbReference>
<dbReference type="GO" id="GO:0005524">
    <property type="term" value="F:ATP binding"/>
    <property type="evidence" value="ECO:0007669"/>
    <property type="project" value="UniProtKB-UniRule"/>
</dbReference>
<keyword evidence="8" id="KW-1185">Reference proteome</keyword>
<dbReference type="SMART" id="SM00220">
    <property type="entry name" value="S_TKc"/>
    <property type="match status" value="1"/>
</dbReference>
<evidence type="ECO:0000256" key="1">
    <source>
        <dbReference type="ARBA" id="ARBA00022741"/>
    </source>
</evidence>
<proteinExistence type="inferred from homology"/>
<dbReference type="GeneTree" id="ENSGT00940000160502"/>
<feature type="region of interest" description="Disordered" evidence="5">
    <location>
        <begin position="320"/>
        <end position="366"/>
    </location>
</feature>
<keyword evidence="2 3" id="KW-0067">ATP-binding</keyword>
<feature type="region of interest" description="Disordered" evidence="5">
    <location>
        <begin position="248"/>
        <end position="301"/>
    </location>
</feature>
<dbReference type="InterPro" id="IPR017441">
    <property type="entry name" value="Protein_kinase_ATP_BS"/>
</dbReference>
<evidence type="ECO:0000256" key="2">
    <source>
        <dbReference type="ARBA" id="ARBA00022840"/>
    </source>
</evidence>
<dbReference type="Gene3D" id="1.10.510.10">
    <property type="entry name" value="Transferase(Phosphotransferase) domain 1"/>
    <property type="match status" value="1"/>
</dbReference>
<dbReference type="Pfam" id="PF00069">
    <property type="entry name" value="Pkinase"/>
    <property type="match status" value="1"/>
</dbReference>
<dbReference type="PROSITE" id="PS00107">
    <property type="entry name" value="PROTEIN_KINASE_ATP"/>
    <property type="match status" value="1"/>
</dbReference>
<dbReference type="PANTHER" id="PTHR47989:SF62">
    <property type="entry name" value="OS05G0423500 PROTEIN"/>
    <property type="match status" value="1"/>
</dbReference>
<feature type="compositionally biased region" description="Polar residues" evidence="5">
    <location>
        <begin position="263"/>
        <end position="298"/>
    </location>
</feature>
<evidence type="ECO:0000313" key="7">
    <source>
        <dbReference type="Ensembl" id="ENSOCUP00000030439.1"/>
    </source>
</evidence>
<reference evidence="7" key="3">
    <citation type="submission" date="2025-09" db="UniProtKB">
        <authorList>
            <consortium name="Ensembl"/>
        </authorList>
    </citation>
    <scope>IDENTIFICATION</scope>
    <source>
        <strain evidence="7">Thorbecke</strain>
    </source>
</reference>
<evidence type="ECO:0000256" key="4">
    <source>
        <dbReference type="RuleBase" id="RU000304"/>
    </source>
</evidence>
<evidence type="ECO:0000256" key="5">
    <source>
        <dbReference type="SAM" id="MobiDB-lite"/>
    </source>
</evidence>
<dbReference type="SUPFAM" id="SSF56112">
    <property type="entry name" value="Protein kinase-like (PK-like)"/>
    <property type="match status" value="1"/>
</dbReference>
<dbReference type="Gene3D" id="3.30.200.20">
    <property type="entry name" value="Phosphorylase Kinase, domain 1"/>
    <property type="match status" value="1"/>
</dbReference>
<dbReference type="PROSITE" id="PS00108">
    <property type="entry name" value="PROTEIN_KINASE_ST"/>
    <property type="match status" value="1"/>
</dbReference>
<gene>
    <name evidence="7" type="primary">IRAK1</name>
</gene>
<dbReference type="FunFam" id="3.30.200.20:FF:000300">
    <property type="entry name" value="Interleukin-1 receptor-associated kinase 1 (Predicted)"/>
    <property type="match status" value="1"/>
</dbReference>
<evidence type="ECO:0000259" key="6">
    <source>
        <dbReference type="PROSITE" id="PS50011"/>
    </source>
</evidence>
<reference evidence="7 8" key="1">
    <citation type="journal article" date="2011" name="Nature">
        <title>A high-resolution map of human evolutionary constraint using 29 mammals.</title>
        <authorList>
            <person name="Lindblad-Toh K."/>
            <person name="Garber M."/>
            <person name="Zuk O."/>
            <person name="Lin M.F."/>
            <person name="Parker B.J."/>
            <person name="Washietl S."/>
            <person name="Kheradpour P."/>
            <person name="Ernst J."/>
            <person name="Jordan G."/>
            <person name="Mauceli E."/>
            <person name="Ward L.D."/>
            <person name="Lowe C.B."/>
            <person name="Holloway A.K."/>
            <person name="Clamp M."/>
            <person name="Gnerre S."/>
            <person name="Alfoldi J."/>
            <person name="Beal K."/>
            <person name="Chang J."/>
            <person name="Clawson H."/>
            <person name="Cuff J."/>
            <person name="Di Palma F."/>
            <person name="Fitzgerald S."/>
            <person name="Flicek P."/>
            <person name="Guttman M."/>
            <person name="Hubisz M.J."/>
            <person name="Jaffe D.B."/>
            <person name="Jungreis I."/>
            <person name="Kent W.J."/>
            <person name="Kostka D."/>
            <person name="Lara M."/>
            <person name="Martins A.L."/>
            <person name="Massingham T."/>
            <person name="Moltke I."/>
            <person name="Raney B.J."/>
            <person name="Rasmussen M.D."/>
            <person name="Robinson J."/>
            <person name="Stark A."/>
            <person name="Vilella A.J."/>
            <person name="Wen J."/>
            <person name="Xie X."/>
            <person name="Zody M.C."/>
            <person name="Baldwin J."/>
            <person name="Bloom T."/>
            <person name="Chin C.W."/>
            <person name="Heiman D."/>
            <person name="Nicol R."/>
            <person name="Nusbaum C."/>
            <person name="Young S."/>
            <person name="Wilkinson J."/>
            <person name="Worley K.C."/>
            <person name="Kovar C.L."/>
            <person name="Muzny D.M."/>
            <person name="Gibbs R.A."/>
            <person name="Cree A."/>
            <person name="Dihn H.H."/>
            <person name="Fowler G."/>
            <person name="Jhangiani S."/>
            <person name="Joshi V."/>
            <person name="Lee S."/>
            <person name="Lewis L.R."/>
            <person name="Nazareth L.V."/>
            <person name="Okwuonu G."/>
            <person name="Santibanez J."/>
            <person name="Warren W.C."/>
            <person name="Mardis E.R."/>
            <person name="Weinstock G.M."/>
            <person name="Wilson R.K."/>
            <person name="Delehaunty K."/>
            <person name="Dooling D."/>
            <person name="Fronik C."/>
            <person name="Fulton L."/>
            <person name="Fulton B."/>
            <person name="Graves T."/>
            <person name="Minx P."/>
            <person name="Sodergren E."/>
            <person name="Birney E."/>
            <person name="Margulies E.H."/>
            <person name="Herrero J."/>
            <person name="Green E.D."/>
            <person name="Haussler D."/>
            <person name="Siepel A."/>
            <person name="Goldman N."/>
            <person name="Pollard K.S."/>
            <person name="Pedersen J.S."/>
            <person name="Lander E.S."/>
            <person name="Kellis M."/>
        </authorList>
    </citation>
    <scope>NUCLEOTIDE SEQUENCE [LARGE SCALE GENOMIC DNA]</scope>
    <source>
        <strain evidence="8">Thorbecke</strain>
    </source>
</reference>
<feature type="region of interest" description="Disordered" evidence="5">
    <location>
        <begin position="394"/>
        <end position="416"/>
    </location>
</feature>
<evidence type="ECO:0000313" key="8">
    <source>
        <dbReference type="Proteomes" id="UP000001811"/>
    </source>
</evidence>
<dbReference type="InterPro" id="IPR011009">
    <property type="entry name" value="Kinase-like_dom_sf"/>
</dbReference>
<evidence type="ECO:0000256" key="3">
    <source>
        <dbReference type="PROSITE-ProRule" id="PRU10141"/>
    </source>
</evidence>
<protein>
    <submittedName>
        <fullName evidence="7">Interleukin 1 receptor associated kinase 1</fullName>
    </submittedName>
</protein>